<dbReference type="InterPro" id="IPR003594">
    <property type="entry name" value="HATPase_dom"/>
</dbReference>
<dbReference type="GO" id="GO:0005524">
    <property type="term" value="F:ATP binding"/>
    <property type="evidence" value="ECO:0007669"/>
    <property type="project" value="UniProtKB-KW"/>
</dbReference>
<dbReference type="InterPro" id="IPR005467">
    <property type="entry name" value="His_kinase_dom"/>
</dbReference>
<evidence type="ECO:0000256" key="2">
    <source>
        <dbReference type="ARBA" id="ARBA00012438"/>
    </source>
</evidence>
<dbReference type="InterPro" id="IPR004358">
    <property type="entry name" value="Sig_transdc_His_kin-like_C"/>
</dbReference>
<protein>
    <recommendedName>
        <fullName evidence="2">histidine kinase</fullName>
        <ecNumber evidence="2">2.7.13.3</ecNumber>
    </recommendedName>
</protein>
<dbReference type="PRINTS" id="PR00344">
    <property type="entry name" value="BCTRLSENSOR"/>
</dbReference>
<evidence type="ECO:0000256" key="6">
    <source>
        <dbReference type="ARBA" id="ARBA00022777"/>
    </source>
</evidence>
<sequence length="733" mass="83325">MKKLINNVSFDLSSRLPLQLGRESISNSTTAISELVKNAYDADASNVKLSFFNLTKPVSTMIIEDDGNGMSLDQLIEKWLRIGTENKTINATSLSGRVLTGAKGLGRLGIDRLCKRVILQTKSESDDSIFQIDVDWRRYESTNQSFFDIKHKIHSIPFPYSDKYGNALIAGSGTRLILIGLKDDWNGYIKDDLLKELRLLVSPFREVEDFKVELSFEGENETSLDSSDILKFARWEANANLNKDGSFLVRFKYKDELPEIEFPLNWPDWVNNRGDIPRCGPLSFKLYFIPRESTKDNQFKLKQLRNFLDANQGVRIYRDNFRVRPYGEPTGKGDWLDLGLRKVRNPEAIKDKGWKIGPNVVVGAVFISRFENQILNDQANREGIIENEAFFDMRAFVLRVIEQFEIEITSKAQSQSESSPKIELKDIKERTEKTSSEIDILKNKIEHDLSSKRLDKKKLTKLANSLFAVVEKQQKENNDVALLIDKMEKLNDTMANLASLGILTVSLGHESRQQSSMALTNIRVLRRIINEDLEIDRVKAIKKIDALDVSLKYISAFAGFALSNVKIDKRHMNKLELKSIVKSIIDVFTNSLKKSKIDIVTNWDEEESFYVKGFQMDWESTVINFLTNSMWALEERREGERTIKITLEKDNINKKIIFTFSDSGRGLEPGTEKHIFDTGFSTKKDPKGDQIGTGMGLAIVKNFVIARSSGVIEAQPTCELGGASFKITTPCLD</sequence>
<dbReference type="RefSeq" id="WP_073970655.1">
    <property type="nucleotide sequence ID" value="NZ_CP077366.1"/>
</dbReference>
<evidence type="ECO:0000256" key="7">
    <source>
        <dbReference type="ARBA" id="ARBA00022840"/>
    </source>
</evidence>
<dbReference type="AlphaFoldDB" id="A0A379AK60"/>
<keyword evidence="7" id="KW-0067">ATP-binding</keyword>
<feature type="domain" description="Histidine kinase" evidence="9">
    <location>
        <begin position="506"/>
        <end position="733"/>
    </location>
</feature>
<dbReference type="Gene3D" id="3.30.565.10">
    <property type="entry name" value="Histidine kinase-like ATPase, C-terminal domain"/>
    <property type="match status" value="2"/>
</dbReference>
<keyword evidence="6 10" id="KW-0418">Kinase</keyword>
<dbReference type="EMBL" id="UGSO01000001">
    <property type="protein sequence ID" value="SUB17979.1"/>
    <property type="molecule type" value="Genomic_DNA"/>
</dbReference>
<keyword evidence="11" id="KW-1185">Reference proteome</keyword>
<evidence type="ECO:0000256" key="1">
    <source>
        <dbReference type="ARBA" id="ARBA00000085"/>
    </source>
</evidence>
<dbReference type="PANTHER" id="PTHR43065">
    <property type="entry name" value="SENSOR HISTIDINE KINASE"/>
    <property type="match status" value="1"/>
</dbReference>
<accession>A0A379AK60</accession>
<evidence type="ECO:0000256" key="4">
    <source>
        <dbReference type="ARBA" id="ARBA00022679"/>
    </source>
</evidence>
<keyword evidence="8" id="KW-0902">Two-component regulatory system</keyword>
<dbReference type="GO" id="GO:0000160">
    <property type="term" value="P:phosphorelay signal transduction system"/>
    <property type="evidence" value="ECO:0007669"/>
    <property type="project" value="UniProtKB-KW"/>
</dbReference>
<dbReference type="Proteomes" id="UP000254640">
    <property type="component" value="Unassembled WGS sequence"/>
</dbReference>
<dbReference type="GO" id="GO:0004673">
    <property type="term" value="F:protein histidine kinase activity"/>
    <property type="evidence" value="ECO:0007669"/>
    <property type="project" value="UniProtKB-EC"/>
</dbReference>
<evidence type="ECO:0000256" key="3">
    <source>
        <dbReference type="ARBA" id="ARBA00022553"/>
    </source>
</evidence>
<dbReference type="SMART" id="SM00387">
    <property type="entry name" value="HATPase_c"/>
    <property type="match status" value="1"/>
</dbReference>
<dbReference type="Pfam" id="PF02518">
    <property type="entry name" value="HATPase_c"/>
    <property type="match status" value="1"/>
</dbReference>
<dbReference type="SUPFAM" id="SSF55874">
    <property type="entry name" value="ATPase domain of HSP90 chaperone/DNA topoisomerase II/histidine kinase"/>
    <property type="match status" value="2"/>
</dbReference>
<dbReference type="EC" id="2.7.13.3" evidence="2"/>
<dbReference type="PROSITE" id="PS50109">
    <property type="entry name" value="HIS_KIN"/>
    <property type="match status" value="1"/>
</dbReference>
<keyword evidence="5" id="KW-0547">Nucleotide-binding</keyword>
<gene>
    <name evidence="10" type="ORF">NCTC9381_03921</name>
</gene>
<proteinExistence type="predicted"/>
<dbReference type="InterPro" id="IPR036890">
    <property type="entry name" value="HATPase_C_sf"/>
</dbReference>
<organism evidence="10 11">
    <name type="scientific">Enterobacter agglomerans</name>
    <name type="common">Erwinia herbicola</name>
    <name type="synonym">Pantoea agglomerans</name>
    <dbReference type="NCBI Taxonomy" id="549"/>
    <lineage>
        <taxon>Bacteria</taxon>
        <taxon>Pseudomonadati</taxon>
        <taxon>Pseudomonadota</taxon>
        <taxon>Gammaproteobacteria</taxon>
        <taxon>Enterobacterales</taxon>
        <taxon>Erwiniaceae</taxon>
        <taxon>Pantoea</taxon>
        <taxon>Pantoea agglomerans group</taxon>
    </lineage>
</organism>
<evidence type="ECO:0000256" key="5">
    <source>
        <dbReference type="ARBA" id="ARBA00022741"/>
    </source>
</evidence>
<evidence type="ECO:0000313" key="11">
    <source>
        <dbReference type="Proteomes" id="UP000254640"/>
    </source>
</evidence>
<evidence type="ECO:0000259" key="9">
    <source>
        <dbReference type="PROSITE" id="PS50109"/>
    </source>
</evidence>
<dbReference type="Pfam" id="PF13589">
    <property type="entry name" value="HATPase_c_3"/>
    <property type="match status" value="1"/>
</dbReference>
<dbReference type="GeneID" id="66826762"/>
<dbReference type="PANTHER" id="PTHR43065:SF10">
    <property type="entry name" value="PEROXIDE STRESS-ACTIVATED HISTIDINE KINASE MAK3"/>
    <property type="match status" value="1"/>
</dbReference>
<evidence type="ECO:0000256" key="8">
    <source>
        <dbReference type="ARBA" id="ARBA00023012"/>
    </source>
</evidence>
<keyword evidence="4" id="KW-0808">Transferase</keyword>
<name>A0A379AK60_ENTAG</name>
<reference evidence="10 11" key="1">
    <citation type="submission" date="2018-06" db="EMBL/GenBank/DDBJ databases">
        <authorList>
            <consortium name="Pathogen Informatics"/>
            <person name="Doyle S."/>
        </authorList>
    </citation>
    <scope>NUCLEOTIDE SEQUENCE [LARGE SCALE GENOMIC DNA]</scope>
    <source>
        <strain evidence="10 11">NCTC9381</strain>
    </source>
</reference>
<keyword evidence="3" id="KW-0597">Phosphoprotein</keyword>
<comment type="catalytic activity">
    <reaction evidence="1">
        <text>ATP + protein L-histidine = ADP + protein N-phospho-L-histidine.</text>
        <dbReference type="EC" id="2.7.13.3"/>
    </reaction>
</comment>
<evidence type="ECO:0000313" key="10">
    <source>
        <dbReference type="EMBL" id="SUB17979.1"/>
    </source>
</evidence>